<sequence length="883" mass="96520">MEHTGKYSISTDRKTSEKTVDSSASVKPNGKSIDASVTVMKPNEKAAVSSANPMNPDAATALSSARVDQVMLFRDVSHCPREADLRFRLIHFWEARNPNTKTLIGQEMLLIDEEGTVIQGFVPAGRVGTFDLVAGSVYNLSNFFGSRSKNQYRVADHVATVSFSWNSSLSVLENPPVLIPEDRFRFHTYEEFKANCDSRGDLYDYVGHMKLVNGQTITDHMVLDEDAIAEKRHLCVHVQTHDGPVMKLYLWDKVAADFCQKFKSYGSIPSALLVTTVNPKHLGGTFAITSMSSSCVFMDADVQPTKDYLEWLSSNSDIANRIAAEVFTKPETVTLEELFSYIKQEASKVAWFECMATIDDVVQGSAWYYISCDGCNNKAVKGPTSLICNNKKYLTRIYVYDKSEQAVFVILGDAGKELTGKHAAELVAKYFEANDGVGAEHCVPVPQALLDTIGQTRNSTSIAVGEESGSFGSLGDTAGDRARKAAEILESDALLAEANRRSLPSSHDHPPETLELVVESLHKSGMDNAPSEEAIALADYVGHIKLVNGQRITDHMILDEVDIAEKRHLCVHVQTHDGPVMKLYLWDKAAADFCQKFKSYGSTPSVLLVTTVNSKHLGGTLALTSLSSSRVFMDVDVQPTKDYLEWLNSNSDIANRVAAEVVTKPQTVTLEELFSYIKQDFSKVAWFECMATIDDVVQGSAWYYISCGGCNSKAVNGPTSQICNNKKCVKTEVTGIPQYLTRISVYGKSEQAVFVILGDAGKELTGKHAAELVANYFEANGGVGADHCMPVPQALLDTIGQTRKFIVKVSDHNMTGKTQTITVTKILPPEAPLPSTVGVESSSSGSSGDTAGDRARKADEILEAMKQSVPRVANVFSTDLLMQ</sequence>
<evidence type="ECO:0000313" key="3">
    <source>
        <dbReference type="Proteomes" id="UP000712600"/>
    </source>
</evidence>
<dbReference type="GO" id="GO:0043047">
    <property type="term" value="F:single-stranded telomeric DNA binding"/>
    <property type="evidence" value="ECO:0007669"/>
    <property type="project" value="TreeGrafter"/>
</dbReference>
<accession>A0A8S9QSS3</accession>
<protein>
    <recommendedName>
        <fullName evidence="4">Replication factor A C-terminal domain-containing protein</fullName>
    </recommendedName>
</protein>
<dbReference type="GO" id="GO:0007004">
    <property type="term" value="P:telomere maintenance via telomerase"/>
    <property type="evidence" value="ECO:0007669"/>
    <property type="project" value="TreeGrafter"/>
</dbReference>
<name>A0A8S9QSS3_BRACR</name>
<dbReference type="Gene3D" id="2.40.50.140">
    <property type="entry name" value="Nucleic acid-binding proteins"/>
    <property type="match status" value="5"/>
</dbReference>
<dbReference type="InterPro" id="IPR012340">
    <property type="entry name" value="NA-bd_OB-fold"/>
</dbReference>
<dbReference type="CDD" id="cd04480">
    <property type="entry name" value="RPA1_DBD_A_like"/>
    <property type="match status" value="1"/>
</dbReference>
<comment type="caution">
    <text evidence="2">The sequence shown here is derived from an EMBL/GenBank/DDBJ whole genome shotgun (WGS) entry which is preliminary data.</text>
</comment>
<organism evidence="2 3">
    <name type="scientific">Brassica cretica</name>
    <name type="common">Mustard</name>
    <dbReference type="NCBI Taxonomy" id="69181"/>
    <lineage>
        <taxon>Eukaryota</taxon>
        <taxon>Viridiplantae</taxon>
        <taxon>Streptophyta</taxon>
        <taxon>Embryophyta</taxon>
        <taxon>Tracheophyta</taxon>
        <taxon>Spermatophyta</taxon>
        <taxon>Magnoliopsida</taxon>
        <taxon>eudicotyledons</taxon>
        <taxon>Gunneridae</taxon>
        <taxon>Pentapetalae</taxon>
        <taxon>rosids</taxon>
        <taxon>malvids</taxon>
        <taxon>Brassicales</taxon>
        <taxon>Brassicaceae</taxon>
        <taxon>Brassiceae</taxon>
        <taxon>Brassica</taxon>
    </lineage>
</organism>
<feature type="region of interest" description="Disordered" evidence="1">
    <location>
        <begin position="1"/>
        <end position="36"/>
    </location>
</feature>
<evidence type="ECO:0000256" key="1">
    <source>
        <dbReference type="SAM" id="MobiDB-lite"/>
    </source>
</evidence>
<reference evidence="2" key="1">
    <citation type="submission" date="2019-12" db="EMBL/GenBank/DDBJ databases">
        <title>Genome sequencing and annotation of Brassica cretica.</title>
        <authorList>
            <person name="Studholme D.J."/>
            <person name="Sarris P."/>
        </authorList>
    </citation>
    <scope>NUCLEOTIDE SEQUENCE</scope>
    <source>
        <strain evidence="2">PFS-109/04</strain>
        <tissue evidence="2">Leaf</tissue>
    </source>
</reference>
<dbReference type="PANTHER" id="PTHR23273:SF162">
    <property type="entry name" value="REPLICATION FACTOR A C-TERMINAL DOMAIN-CONTAINING PROTEIN"/>
    <property type="match status" value="1"/>
</dbReference>
<dbReference type="SUPFAM" id="SSF50249">
    <property type="entry name" value="Nucleic acid-binding proteins"/>
    <property type="match status" value="3"/>
</dbReference>
<evidence type="ECO:0008006" key="4">
    <source>
        <dbReference type="Google" id="ProtNLM"/>
    </source>
</evidence>
<dbReference type="GO" id="GO:0005662">
    <property type="term" value="C:DNA replication factor A complex"/>
    <property type="evidence" value="ECO:0007669"/>
    <property type="project" value="TreeGrafter"/>
</dbReference>
<feature type="compositionally biased region" description="Basic and acidic residues" evidence="1">
    <location>
        <begin position="1"/>
        <end position="20"/>
    </location>
</feature>
<dbReference type="GO" id="GO:0051321">
    <property type="term" value="P:meiotic cell cycle"/>
    <property type="evidence" value="ECO:0007669"/>
    <property type="project" value="TreeGrafter"/>
</dbReference>
<dbReference type="Proteomes" id="UP000712600">
    <property type="component" value="Unassembled WGS sequence"/>
</dbReference>
<gene>
    <name evidence="2" type="ORF">F2Q69_00014565</name>
</gene>
<feature type="region of interest" description="Disordered" evidence="1">
    <location>
        <begin position="832"/>
        <end position="854"/>
    </location>
</feature>
<dbReference type="EMBL" id="QGKX02000996">
    <property type="protein sequence ID" value="KAF3556116.1"/>
    <property type="molecule type" value="Genomic_DNA"/>
</dbReference>
<dbReference type="GO" id="GO:0003684">
    <property type="term" value="F:damaged DNA binding"/>
    <property type="evidence" value="ECO:0007669"/>
    <property type="project" value="TreeGrafter"/>
</dbReference>
<proteinExistence type="predicted"/>
<dbReference type="GO" id="GO:0006289">
    <property type="term" value="P:nucleotide-excision repair"/>
    <property type="evidence" value="ECO:0007669"/>
    <property type="project" value="TreeGrafter"/>
</dbReference>
<dbReference type="PANTHER" id="PTHR23273">
    <property type="entry name" value="REPLICATION FACTOR A 1, RFA1"/>
    <property type="match status" value="1"/>
</dbReference>
<dbReference type="AlphaFoldDB" id="A0A8S9QSS3"/>
<dbReference type="GO" id="GO:0000724">
    <property type="term" value="P:double-strand break repair via homologous recombination"/>
    <property type="evidence" value="ECO:0007669"/>
    <property type="project" value="TreeGrafter"/>
</dbReference>
<evidence type="ECO:0000313" key="2">
    <source>
        <dbReference type="EMBL" id="KAF3556116.1"/>
    </source>
</evidence>